<dbReference type="KEGG" id="smo:SELMODRAFT_92700"/>
<dbReference type="EMBL" id="GL377578">
    <property type="protein sequence ID" value="EFJ29041.1"/>
    <property type="molecule type" value="Genomic_DNA"/>
</dbReference>
<dbReference type="GO" id="GO:0006096">
    <property type="term" value="P:glycolytic process"/>
    <property type="evidence" value="ECO:0007669"/>
    <property type="project" value="InterPro"/>
</dbReference>
<evidence type="ECO:0000313" key="1">
    <source>
        <dbReference type="EMBL" id="EFJ29041.1"/>
    </source>
</evidence>
<dbReference type="Pfam" id="PF00342">
    <property type="entry name" value="PGI"/>
    <property type="match status" value="1"/>
</dbReference>
<keyword evidence="2" id="KW-1185">Reference proteome</keyword>
<protein>
    <submittedName>
        <fullName evidence="1">Uncharacterized protein</fullName>
    </submittedName>
</protein>
<accession>D8RF25</accession>
<gene>
    <name evidence="1" type="ORF">SELMODRAFT_92700</name>
</gene>
<proteinExistence type="predicted"/>
<dbReference type="InParanoid" id="D8RF25"/>
<dbReference type="STRING" id="88036.D8RF25"/>
<dbReference type="Gramene" id="EFJ29041">
    <property type="protein sequence ID" value="EFJ29041"/>
    <property type="gene ID" value="SELMODRAFT_92700"/>
</dbReference>
<name>D8RF25_SELML</name>
<feature type="non-terminal residue" evidence="1">
    <location>
        <position position="1"/>
    </location>
</feature>
<dbReference type="InterPro" id="IPR001672">
    <property type="entry name" value="G6P_Isomerase"/>
</dbReference>
<dbReference type="GO" id="GO:0004347">
    <property type="term" value="F:glucose-6-phosphate isomerase activity"/>
    <property type="evidence" value="ECO:0007669"/>
    <property type="project" value="InterPro"/>
</dbReference>
<dbReference type="Proteomes" id="UP000001514">
    <property type="component" value="Unassembled WGS sequence"/>
</dbReference>
<organism evidence="2">
    <name type="scientific">Selaginella moellendorffii</name>
    <name type="common">Spikemoss</name>
    <dbReference type="NCBI Taxonomy" id="88036"/>
    <lineage>
        <taxon>Eukaryota</taxon>
        <taxon>Viridiplantae</taxon>
        <taxon>Streptophyta</taxon>
        <taxon>Embryophyta</taxon>
        <taxon>Tracheophyta</taxon>
        <taxon>Lycopodiopsida</taxon>
        <taxon>Selaginellales</taxon>
        <taxon>Selaginellaceae</taxon>
        <taxon>Selaginella</taxon>
    </lineage>
</organism>
<dbReference type="eggNOG" id="KOG2446">
    <property type="taxonomic scope" value="Eukaryota"/>
</dbReference>
<evidence type="ECO:0000313" key="2">
    <source>
        <dbReference type="Proteomes" id="UP000001514"/>
    </source>
</evidence>
<reference evidence="1 2" key="1">
    <citation type="journal article" date="2011" name="Science">
        <title>The Selaginella genome identifies genetic changes associated with the evolution of vascular plants.</title>
        <authorList>
            <person name="Banks J.A."/>
            <person name="Nishiyama T."/>
            <person name="Hasebe M."/>
            <person name="Bowman J.L."/>
            <person name="Gribskov M."/>
            <person name="dePamphilis C."/>
            <person name="Albert V.A."/>
            <person name="Aono N."/>
            <person name="Aoyama T."/>
            <person name="Ambrose B.A."/>
            <person name="Ashton N.W."/>
            <person name="Axtell M.J."/>
            <person name="Barker E."/>
            <person name="Barker M.S."/>
            <person name="Bennetzen J.L."/>
            <person name="Bonawitz N.D."/>
            <person name="Chapple C."/>
            <person name="Cheng C."/>
            <person name="Correa L.G."/>
            <person name="Dacre M."/>
            <person name="DeBarry J."/>
            <person name="Dreyer I."/>
            <person name="Elias M."/>
            <person name="Engstrom E.M."/>
            <person name="Estelle M."/>
            <person name="Feng L."/>
            <person name="Finet C."/>
            <person name="Floyd S.K."/>
            <person name="Frommer W.B."/>
            <person name="Fujita T."/>
            <person name="Gramzow L."/>
            <person name="Gutensohn M."/>
            <person name="Harholt J."/>
            <person name="Hattori M."/>
            <person name="Heyl A."/>
            <person name="Hirai T."/>
            <person name="Hiwatashi Y."/>
            <person name="Ishikawa M."/>
            <person name="Iwata M."/>
            <person name="Karol K.G."/>
            <person name="Koehler B."/>
            <person name="Kolukisaoglu U."/>
            <person name="Kubo M."/>
            <person name="Kurata T."/>
            <person name="Lalonde S."/>
            <person name="Li K."/>
            <person name="Li Y."/>
            <person name="Litt A."/>
            <person name="Lyons E."/>
            <person name="Manning G."/>
            <person name="Maruyama T."/>
            <person name="Michael T.P."/>
            <person name="Mikami K."/>
            <person name="Miyazaki S."/>
            <person name="Morinaga S."/>
            <person name="Murata T."/>
            <person name="Mueller-Roeber B."/>
            <person name="Nelson D.R."/>
            <person name="Obara M."/>
            <person name="Oguri Y."/>
            <person name="Olmstead R.G."/>
            <person name="Onodera N."/>
            <person name="Petersen B.L."/>
            <person name="Pils B."/>
            <person name="Prigge M."/>
            <person name="Rensing S.A."/>
            <person name="Riano-Pachon D.M."/>
            <person name="Roberts A.W."/>
            <person name="Sato Y."/>
            <person name="Scheller H.V."/>
            <person name="Schulz B."/>
            <person name="Schulz C."/>
            <person name="Shakirov E.V."/>
            <person name="Shibagaki N."/>
            <person name="Shinohara N."/>
            <person name="Shippen D.E."/>
            <person name="Soerensen I."/>
            <person name="Sotooka R."/>
            <person name="Sugimoto N."/>
            <person name="Sugita M."/>
            <person name="Sumikawa N."/>
            <person name="Tanurdzic M."/>
            <person name="Theissen G."/>
            <person name="Ulvskov P."/>
            <person name="Wakazuki S."/>
            <person name="Weng J.K."/>
            <person name="Willats W.W."/>
            <person name="Wipf D."/>
            <person name="Wolf P.G."/>
            <person name="Yang L."/>
            <person name="Zimmer A.D."/>
            <person name="Zhu Q."/>
            <person name="Mitros T."/>
            <person name="Hellsten U."/>
            <person name="Loque D."/>
            <person name="Otillar R."/>
            <person name="Salamov A."/>
            <person name="Schmutz J."/>
            <person name="Shapiro H."/>
            <person name="Lindquist E."/>
            <person name="Lucas S."/>
            <person name="Rokhsar D."/>
            <person name="Grigoriev I.V."/>
        </authorList>
    </citation>
    <scope>NUCLEOTIDE SEQUENCE [LARGE SCALE GENOMIC DNA]</scope>
</reference>
<sequence>QVVPCSFIGIIKSQQSLFLRNEIISNNDELMCNFFAQADVLAYGKVKRTSSWTLNCGQLS</sequence>
<dbReference type="Gene3D" id="3.40.50.10490">
    <property type="entry name" value="Glucose-6-phosphate isomerase like protein, domain 1"/>
    <property type="match status" value="1"/>
</dbReference>
<dbReference type="AlphaFoldDB" id="D8RF25"/>
<dbReference type="HOGENOM" id="CLU_2948827_0_0_1"/>
<dbReference type="GO" id="GO:0006094">
    <property type="term" value="P:gluconeogenesis"/>
    <property type="evidence" value="ECO:0007669"/>
    <property type="project" value="InterPro"/>
</dbReference>